<organism evidence="1 2">
    <name type="scientific">Candidatus Wildermuthbacteria bacterium RIFCSPHIGHO2_01_FULL_48_27b</name>
    <dbReference type="NCBI Taxonomy" id="1802447"/>
    <lineage>
        <taxon>Bacteria</taxon>
        <taxon>Candidatus Wildermuthiibacteriota</taxon>
    </lineage>
</organism>
<sequence length="86" mass="9971">MPEQDHDQRLFSLSPPESAREYREFVETGRLPANIHPEVKKLLTEHPEKLRELLEELRNAPPGPLGFAPETRAYLILNRPPWGYQG</sequence>
<dbReference type="Proteomes" id="UP000178170">
    <property type="component" value="Unassembled WGS sequence"/>
</dbReference>
<comment type="caution">
    <text evidence="1">The sequence shown here is derived from an EMBL/GenBank/DDBJ whole genome shotgun (WGS) entry which is preliminary data.</text>
</comment>
<evidence type="ECO:0000313" key="1">
    <source>
        <dbReference type="EMBL" id="OHA64435.1"/>
    </source>
</evidence>
<proteinExistence type="predicted"/>
<evidence type="ECO:0000313" key="2">
    <source>
        <dbReference type="Proteomes" id="UP000178170"/>
    </source>
</evidence>
<gene>
    <name evidence="1" type="ORF">A2843_02000</name>
</gene>
<accession>A0A1G2QUZ7</accession>
<dbReference type="EMBL" id="MHTS01000016">
    <property type="protein sequence ID" value="OHA64435.1"/>
    <property type="molecule type" value="Genomic_DNA"/>
</dbReference>
<name>A0A1G2QUZ7_9BACT</name>
<reference evidence="1 2" key="1">
    <citation type="journal article" date="2016" name="Nat. Commun.">
        <title>Thousands of microbial genomes shed light on interconnected biogeochemical processes in an aquifer system.</title>
        <authorList>
            <person name="Anantharaman K."/>
            <person name="Brown C.T."/>
            <person name="Hug L.A."/>
            <person name="Sharon I."/>
            <person name="Castelle C.J."/>
            <person name="Probst A.J."/>
            <person name="Thomas B.C."/>
            <person name="Singh A."/>
            <person name="Wilkins M.J."/>
            <person name="Karaoz U."/>
            <person name="Brodie E.L."/>
            <person name="Williams K.H."/>
            <person name="Hubbard S.S."/>
            <person name="Banfield J.F."/>
        </authorList>
    </citation>
    <scope>NUCLEOTIDE SEQUENCE [LARGE SCALE GENOMIC DNA]</scope>
</reference>
<dbReference type="AlphaFoldDB" id="A0A1G2QUZ7"/>
<protein>
    <submittedName>
        <fullName evidence="1">Uncharacterized protein</fullName>
    </submittedName>
</protein>